<proteinExistence type="predicted"/>
<reference evidence="1 2" key="1">
    <citation type="submission" date="2019-06" db="EMBL/GenBank/DDBJ databases">
        <title>Whole genome shotgun sequence of Flavobacterium flevense NBRC 14960.</title>
        <authorList>
            <person name="Hosoyama A."/>
            <person name="Uohara A."/>
            <person name="Ohji S."/>
            <person name="Ichikawa N."/>
        </authorList>
    </citation>
    <scope>NUCLEOTIDE SEQUENCE [LARGE SCALE GENOMIC DNA]</scope>
    <source>
        <strain evidence="1 2">NBRC 14960</strain>
    </source>
</reference>
<dbReference type="RefSeq" id="WP_159434591.1">
    <property type="nucleotide sequence ID" value="NZ_BJNP01000022.1"/>
</dbReference>
<keyword evidence="2" id="KW-1185">Reference proteome</keyword>
<organism evidence="1 2">
    <name type="scientific">Flavobacterium flevense</name>
    <dbReference type="NCBI Taxonomy" id="983"/>
    <lineage>
        <taxon>Bacteria</taxon>
        <taxon>Pseudomonadati</taxon>
        <taxon>Bacteroidota</taxon>
        <taxon>Flavobacteriia</taxon>
        <taxon>Flavobacteriales</taxon>
        <taxon>Flavobacteriaceae</taxon>
        <taxon>Flavobacterium</taxon>
    </lineage>
</organism>
<comment type="caution">
    <text evidence="1">The sequence shown here is derived from an EMBL/GenBank/DDBJ whole genome shotgun (WGS) entry which is preliminary data.</text>
</comment>
<name>A0A4Y4B121_9FLAO</name>
<sequence length="49" mass="5496">MDLSDTAYTIKKQGLTLVPIDFKMVNGDVKVIVKDANYAHPGKEEVQKF</sequence>
<gene>
    <name evidence="1" type="ORF">FFL01_21230</name>
</gene>
<dbReference type="EMBL" id="BJNP01000022">
    <property type="protein sequence ID" value="GEC72584.1"/>
    <property type="molecule type" value="Genomic_DNA"/>
</dbReference>
<dbReference type="AlphaFoldDB" id="A0A4Y4B121"/>
<evidence type="ECO:0000313" key="1">
    <source>
        <dbReference type="EMBL" id="GEC72584.1"/>
    </source>
</evidence>
<protein>
    <submittedName>
        <fullName evidence="1">Uncharacterized protein</fullName>
    </submittedName>
</protein>
<evidence type="ECO:0000313" key="2">
    <source>
        <dbReference type="Proteomes" id="UP000316775"/>
    </source>
</evidence>
<accession>A0A4Y4B121</accession>
<dbReference type="Proteomes" id="UP000316775">
    <property type="component" value="Unassembled WGS sequence"/>
</dbReference>